<protein>
    <submittedName>
        <fullName evidence="2">Uncharacterized protein</fullName>
    </submittedName>
</protein>
<feature type="compositionally biased region" description="Low complexity" evidence="1">
    <location>
        <begin position="117"/>
        <end position="130"/>
    </location>
</feature>
<dbReference type="AlphaFoldDB" id="A0AAU7CNN4"/>
<evidence type="ECO:0000313" key="2">
    <source>
        <dbReference type="EMBL" id="XBH06609.1"/>
    </source>
</evidence>
<name>A0AAU7CNN4_9BACT</name>
<gene>
    <name evidence="2" type="ORF">V5E97_11375</name>
</gene>
<organism evidence="2">
    <name type="scientific">Singulisphaera sp. Ch08</name>
    <dbReference type="NCBI Taxonomy" id="3120278"/>
    <lineage>
        <taxon>Bacteria</taxon>
        <taxon>Pseudomonadati</taxon>
        <taxon>Planctomycetota</taxon>
        <taxon>Planctomycetia</taxon>
        <taxon>Isosphaerales</taxon>
        <taxon>Isosphaeraceae</taxon>
        <taxon>Singulisphaera</taxon>
    </lineage>
</organism>
<sequence>MVRLELPGSIVSQVEERGGATAVRRLVEAAMNRVLDGTREERMAMMQAALRLGTSDPRELACHVPSELGQQVTDFCKQKSLRFDVLLTGALVAELDKEALLDLPTPPSCLGVPHPAPSESPVASSVDDII</sequence>
<feature type="region of interest" description="Disordered" evidence="1">
    <location>
        <begin position="111"/>
        <end position="130"/>
    </location>
</feature>
<evidence type="ECO:0000256" key="1">
    <source>
        <dbReference type="SAM" id="MobiDB-lite"/>
    </source>
</evidence>
<dbReference type="EMBL" id="CP155447">
    <property type="protein sequence ID" value="XBH06609.1"/>
    <property type="molecule type" value="Genomic_DNA"/>
</dbReference>
<reference evidence="2" key="1">
    <citation type="submission" date="2024-05" db="EMBL/GenBank/DDBJ databases">
        <title>Planctomycetes of the genus Singulisphaera possess chitinolytic capabilities.</title>
        <authorList>
            <person name="Ivanova A."/>
        </authorList>
    </citation>
    <scope>NUCLEOTIDE SEQUENCE</scope>
    <source>
        <strain evidence="2">Ch08T</strain>
    </source>
</reference>
<accession>A0AAU7CNN4</accession>
<dbReference type="RefSeq" id="WP_406699458.1">
    <property type="nucleotide sequence ID" value="NZ_CP155447.1"/>
</dbReference>
<proteinExistence type="predicted"/>